<feature type="domain" description="FAD-binding" evidence="4">
    <location>
        <begin position="2"/>
        <end position="354"/>
    </location>
</feature>
<evidence type="ECO:0000256" key="1">
    <source>
        <dbReference type="ARBA" id="ARBA00001974"/>
    </source>
</evidence>
<dbReference type="GO" id="GO:0016709">
    <property type="term" value="F:oxidoreductase activity, acting on paired donors, with incorporation or reduction of molecular oxygen, NAD(P)H as one donor, and incorporation of one atom of oxygen"/>
    <property type="evidence" value="ECO:0007669"/>
    <property type="project" value="UniProtKB-ARBA"/>
</dbReference>
<dbReference type="EMBL" id="CP073910">
    <property type="protein sequence ID" value="QUT06819.1"/>
    <property type="molecule type" value="Genomic_DNA"/>
</dbReference>
<organism evidence="5 6">
    <name type="scientific">Sphingobium phenoxybenzoativorans</name>
    <dbReference type="NCBI Taxonomy" id="1592790"/>
    <lineage>
        <taxon>Bacteria</taxon>
        <taxon>Pseudomonadati</taxon>
        <taxon>Pseudomonadota</taxon>
        <taxon>Alphaproteobacteria</taxon>
        <taxon>Sphingomonadales</taxon>
        <taxon>Sphingomonadaceae</taxon>
        <taxon>Sphingobium</taxon>
    </lineage>
</organism>
<protein>
    <submittedName>
        <fullName evidence="5">FAD-dependent monooxygenase</fullName>
    </submittedName>
</protein>
<sequence length="536" mass="59491">MKVPVLIAGGGPVGMALALNLARYGVPSMLVERNPTTTQHPKMDLTNGRSMEFFHRLGLDEKLRDAGVPRDNDFDILWVTSMVGHDLYRFHYPSAAAKTRIIREQNDGSHAAQAPLRVSQIQIEPVLKKAIDENPLIDVRFGHRFEEIIENRADGVTAKVVDTGSGEAYVIECRFLAGCDGGGSRVRRRLGIELEGEQNVAGAFMVHFRTDDRALLQRWGPIYHLQNGAGTIIAQNDHDIYTLQAWLTPDMNPENMTGEQVLEGWVGTAFEYEILQANPWFAHFVVAEKYRSGSTLLAGDSAHQYIPTGGYGMNSGIADAAALSWALAAQIQGWGGDRLLDAYDAERRPTAWFHLEAARRHMGVRIKIAEIYGEAGDLGGDGPEADARRAAVASRIEEQGNAENESWGVEFGYRYDQSPVIVHDGKPPIDPLVYEVRTNPGSRLPHIFLKDGSSLFDRLGMYFTLLIFGDADTSALETAAEKLDIPMEILRIDEPDAREIYERNLILVRPDQHIAWRGDSVPDNSEDMLMLVTGRT</sequence>
<dbReference type="Pfam" id="PF21274">
    <property type="entry name" value="Rng_hyd_C"/>
    <property type="match status" value="1"/>
</dbReference>
<dbReference type="AlphaFoldDB" id="A0A975Q2G1"/>
<keyword evidence="3" id="KW-0274">FAD</keyword>
<evidence type="ECO:0000256" key="3">
    <source>
        <dbReference type="ARBA" id="ARBA00022827"/>
    </source>
</evidence>
<comment type="cofactor">
    <cofactor evidence="1">
        <name>FAD</name>
        <dbReference type="ChEBI" id="CHEBI:57692"/>
    </cofactor>
</comment>
<dbReference type="InterPro" id="IPR002938">
    <property type="entry name" value="FAD-bd"/>
</dbReference>
<dbReference type="InterPro" id="IPR036188">
    <property type="entry name" value="FAD/NAD-bd_sf"/>
</dbReference>
<evidence type="ECO:0000259" key="4">
    <source>
        <dbReference type="Pfam" id="PF01494"/>
    </source>
</evidence>
<dbReference type="PRINTS" id="PR00420">
    <property type="entry name" value="RNGMNOXGNASE"/>
</dbReference>
<keyword evidence="6" id="KW-1185">Reference proteome</keyword>
<dbReference type="SUPFAM" id="SSF51905">
    <property type="entry name" value="FAD/NAD(P)-binding domain"/>
    <property type="match status" value="1"/>
</dbReference>
<name>A0A975Q2G1_9SPHN</name>
<keyword evidence="5" id="KW-0560">Oxidoreductase</keyword>
<evidence type="ECO:0000256" key="2">
    <source>
        <dbReference type="ARBA" id="ARBA00022630"/>
    </source>
</evidence>
<dbReference type="InterPro" id="IPR050641">
    <property type="entry name" value="RIFMO-like"/>
</dbReference>
<accession>A0A975Q2G1</accession>
<dbReference type="NCBIfam" id="NF004780">
    <property type="entry name" value="PRK06126.1"/>
    <property type="match status" value="1"/>
</dbReference>
<dbReference type="PANTHER" id="PTHR43004:SF19">
    <property type="entry name" value="BINDING MONOOXYGENASE, PUTATIVE (JCVI)-RELATED"/>
    <property type="match status" value="1"/>
</dbReference>
<dbReference type="PANTHER" id="PTHR43004">
    <property type="entry name" value="TRK SYSTEM POTASSIUM UPTAKE PROTEIN"/>
    <property type="match status" value="1"/>
</dbReference>
<evidence type="ECO:0000313" key="5">
    <source>
        <dbReference type="EMBL" id="QUT06819.1"/>
    </source>
</evidence>
<gene>
    <name evidence="5" type="ORF">KFK14_05085</name>
</gene>
<reference evidence="5" key="1">
    <citation type="submission" date="2021-04" db="EMBL/GenBank/DDBJ databases">
        <title>Isolation of p-tert-butylphenol degrading bacteria Sphingobium phenoxybenzoativorans Tas13 from active sludge.</title>
        <authorList>
            <person name="Li Y."/>
        </authorList>
    </citation>
    <scope>NUCLEOTIDE SEQUENCE</scope>
    <source>
        <strain evidence="5">Tas13</strain>
    </source>
</reference>
<dbReference type="Gene3D" id="3.40.30.120">
    <property type="match status" value="1"/>
</dbReference>
<proteinExistence type="predicted"/>
<keyword evidence="5" id="KW-0503">Monooxygenase</keyword>
<dbReference type="Pfam" id="PF01494">
    <property type="entry name" value="FAD_binding_3"/>
    <property type="match status" value="1"/>
</dbReference>
<evidence type="ECO:0000313" key="6">
    <source>
        <dbReference type="Proteomes" id="UP000681425"/>
    </source>
</evidence>
<dbReference type="Proteomes" id="UP000681425">
    <property type="component" value="Chromosome"/>
</dbReference>
<dbReference type="KEGG" id="spph:KFK14_05085"/>
<dbReference type="Gene3D" id="3.50.50.60">
    <property type="entry name" value="FAD/NAD(P)-binding domain"/>
    <property type="match status" value="1"/>
</dbReference>
<keyword evidence="2" id="KW-0285">Flavoprotein</keyword>
<dbReference type="GO" id="GO:0071949">
    <property type="term" value="F:FAD binding"/>
    <property type="evidence" value="ECO:0007669"/>
    <property type="project" value="InterPro"/>
</dbReference>
<dbReference type="Gene3D" id="3.30.9.10">
    <property type="entry name" value="D-Amino Acid Oxidase, subunit A, domain 2"/>
    <property type="match status" value="1"/>
</dbReference>